<gene>
    <name evidence="6" type="ORF">VC83_03488</name>
</gene>
<proteinExistence type="predicted"/>
<dbReference type="EMBL" id="KV441391">
    <property type="protein sequence ID" value="OAF60739.1"/>
    <property type="molecule type" value="Genomic_DNA"/>
</dbReference>
<dbReference type="InterPro" id="IPR045063">
    <property type="entry name" value="Dynamin_N"/>
</dbReference>
<dbReference type="Gene3D" id="1.20.120.1240">
    <property type="entry name" value="Dynamin, middle domain"/>
    <property type="match status" value="1"/>
</dbReference>
<feature type="domain" description="Dynamin-type G" evidence="5">
    <location>
        <begin position="23"/>
        <end position="318"/>
    </location>
</feature>
<dbReference type="SUPFAM" id="SSF52540">
    <property type="entry name" value="P-loop containing nucleoside triphosphate hydrolases"/>
    <property type="match status" value="1"/>
</dbReference>
<dbReference type="GO" id="GO:0016559">
    <property type="term" value="P:peroxisome fission"/>
    <property type="evidence" value="ECO:0007669"/>
    <property type="project" value="TreeGrafter"/>
</dbReference>
<keyword evidence="2" id="KW-0342">GTP-binding</keyword>
<dbReference type="InterPro" id="IPR001401">
    <property type="entry name" value="Dynamin_GTPase"/>
</dbReference>
<feature type="region of interest" description="Disordered" evidence="3">
    <location>
        <begin position="411"/>
        <end position="440"/>
    </location>
</feature>
<organism evidence="6">
    <name type="scientific">Pseudogymnoascus destructans</name>
    <dbReference type="NCBI Taxonomy" id="655981"/>
    <lineage>
        <taxon>Eukaryota</taxon>
        <taxon>Fungi</taxon>
        <taxon>Dikarya</taxon>
        <taxon>Ascomycota</taxon>
        <taxon>Pezizomycotina</taxon>
        <taxon>Leotiomycetes</taxon>
        <taxon>Thelebolales</taxon>
        <taxon>Thelebolaceae</taxon>
        <taxon>Pseudogymnoascus</taxon>
    </lineage>
</organism>
<dbReference type="GO" id="GO:0006897">
    <property type="term" value="P:endocytosis"/>
    <property type="evidence" value="ECO:0007669"/>
    <property type="project" value="TreeGrafter"/>
</dbReference>
<dbReference type="GO" id="GO:0000266">
    <property type="term" value="P:mitochondrial fission"/>
    <property type="evidence" value="ECO:0007669"/>
    <property type="project" value="TreeGrafter"/>
</dbReference>
<keyword evidence="1" id="KW-0547">Nucleotide-binding</keyword>
<protein>
    <recommendedName>
        <fullName evidence="7">GED domain-containing protein</fullName>
    </recommendedName>
</protein>
<accession>A0A177AF41</accession>
<evidence type="ECO:0000259" key="4">
    <source>
        <dbReference type="PROSITE" id="PS51388"/>
    </source>
</evidence>
<dbReference type="InterPro" id="IPR027417">
    <property type="entry name" value="P-loop_NTPase"/>
</dbReference>
<dbReference type="InterPro" id="IPR000375">
    <property type="entry name" value="Dynamin_stalk"/>
</dbReference>
<dbReference type="Pfam" id="PF01031">
    <property type="entry name" value="Dynamin_M"/>
    <property type="match status" value="1"/>
</dbReference>
<dbReference type="GO" id="GO:0003924">
    <property type="term" value="F:GTPase activity"/>
    <property type="evidence" value="ECO:0007669"/>
    <property type="project" value="InterPro"/>
</dbReference>
<feature type="domain" description="GED" evidence="4">
    <location>
        <begin position="629"/>
        <end position="717"/>
    </location>
</feature>
<dbReference type="SMART" id="SM00053">
    <property type="entry name" value="DYNc"/>
    <property type="match status" value="1"/>
</dbReference>
<feature type="compositionally biased region" description="Polar residues" evidence="3">
    <location>
        <begin position="427"/>
        <end position="440"/>
    </location>
</feature>
<dbReference type="PROSITE" id="PS51388">
    <property type="entry name" value="GED"/>
    <property type="match status" value="1"/>
</dbReference>
<evidence type="ECO:0000259" key="5">
    <source>
        <dbReference type="PROSITE" id="PS51718"/>
    </source>
</evidence>
<reference evidence="6" key="1">
    <citation type="submission" date="2016-03" db="EMBL/GenBank/DDBJ databases">
        <title>Updated assembly of Pseudogymnoascus destructans, the fungus causing white-nose syndrome of bats.</title>
        <authorList>
            <person name="Palmer J.M."/>
            <person name="Drees K.P."/>
            <person name="Foster J.T."/>
            <person name="Lindner D.L."/>
        </authorList>
    </citation>
    <scope>NUCLEOTIDE SEQUENCE [LARGE SCALE GENOMIC DNA]</scope>
    <source>
        <strain evidence="6">20631-21</strain>
    </source>
</reference>
<dbReference type="PANTHER" id="PTHR11566:SF215">
    <property type="entry name" value="DYNAMIN GTPASE"/>
    <property type="match status" value="1"/>
</dbReference>
<dbReference type="Gene3D" id="3.40.50.300">
    <property type="entry name" value="P-loop containing nucleotide triphosphate hydrolases"/>
    <property type="match status" value="1"/>
</dbReference>
<dbReference type="GO" id="GO:0005874">
    <property type="term" value="C:microtubule"/>
    <property type="evidence" value="ECO:0007669"/>
    <property type="project" value="TreeGrafter"/>
</dbReference>
<dbReference type="InterPro" id="IPR030381">
    <property type="entry name" value="G_DYNAMIN_dom"/>
</dbReference>
<evidence type="ECO:0008006" key="7">
    <source>
        <dbReference type="Google" id="ProtNLM"/>
    </source>
</evidence>
<dbReference type="RefSeq" id="XP_024326020.1">
    <property type="nucleotide sequence ID" value="XM_024467134.1"/>
</dbReference>
<dbReference type="eggNOG" id="KOG0446">
    <property type="taxonomic scope" value="Eukaryota"/>
</dbReference>
<sequence length="717" mass="80905">MLAEDATRLQKIDELYALRLDQYVSLPQLVVVGDQSSGKSSVLEGLTNLPFPRDSGLCTRFPTQIVFKRSVTAKIEVSIMAVHGQEQSKLDAIARFGKIQLTNFDEHSFSDLLAKASECMGLPYPGKQRDDKMDSFSHNILKFELSGPEYENFSVVDLPGLFRKPTPGKTSKEDMALVRQIVAEYLRNPRSIILAVVPANIDIATQEIIQMAEDADPDGQRTLGVLTKPDLVDRGAEEKVIELVMNQSGSARFELGYTIVCNRSQSDLGITNDERNSREFSFFKRAPWSAIPEERAGVKSLKDRLNNLLVDVTRHNFQAVAEDVRIKIRNLEQELDDMGPGRHTPNDQRNHLIRIATDVREITSRAIDAYYGRDPCFEDDTFRLATNVMTMNKAFSDTIARKGYTRRFRSGSSQNATTIEVEPEVDVSSSDGLDTPGTPDNVTVNQLLKEYPELKAVMSPPIPAPATPKQDIMQWITKQYDRSKGFEIGTLNPSLLPSLFSEQSQSWKAFASGHVENVVQTIHHFNHKALQYCCKDAALSKKLWARLSQLLLPKYKKSLDQVDFLIEVEQHGNLLTMNHYFADNLRKAREDRIKKQLVNLQSWTTTDKQPLLRLEDTITTFISNEGQTTQDLHDTLEAYYKVSRKRFVDAICLQAVDHFLISSKEGPLWLFSPQLIGKLTDSELSKIAGESLQTVAHRARLTEEIANLREGQKILEG</sequence>
<dbReference type="PRINTS" id="PR00195">
    <property type="entry name" value="DYNAMIN"/>
</dbReference>
<dbReference type="GO" id="GO:0016020">
    <property type="term" value="C:membrane"/>
    <property type="evidence" value="ECO:0007669"/>
    <property type="project" value="TreeGrafter"/>
</dbReference>
<dbReference type="Pfam" id="PF00350">
    <property type="entry name" value="Dynamin_N"/>
    <property type="match status" value="1"/>
</dbReference>
<dbReference type="PANTHER" id="PTHR11566">
    <property type="entry name" value="DYNAMIN"/>
    <property type="match status" value="1"/>
</dbReference>
<dbReference type="CDD" id="cd08771">
    <property type="entry name" value="DLP_1"/>
    <property type="match status" value="1"/>
</dbReference>
<dbReference type="Proteomes" id="UP000077154">
    <property type="component" value="Unassembled WGS sequence"/>
</dbReference>
<dbReference type="GO" id="GO:0048312">
    <property type="term" value="P:intracellular distribution of mitochondria"/>
    <property type="evidence" value="ECO:0007669"/>
    <property type="project" value="TreeGrafter"/>
</dbReference>
<evidence type="ECO:0000313" key="6">
    <source>
        <dbReference type="EMBL" id="OAF60739.1"/>
    </source>
</evidence>
<dbReference type="InterPro" id="IPR020850">
    <property type="entry name" value="GED_dom"/>
</dbReference>
<name>A0A177AF41_9PEZI</name>
<dbReference type="VEuPathDB" id="FungiDB:GMDG_07943"/>
<dbReference type="OrthoDB" id="415706at2759"/>
<dbReference type="AlphaFoldDB" id="A0A177AF41"/>
<dbReference type="InterPro" id="IPR022812">
    <property type="entry name" value="Dynamin"/>
</dbReference>
<evidence type="ECO:0000256" key="1">
    <source>
        <dbReference type="ARBA" id="ARBA00022741"/>
    </source>
</evidence>
<evidence type="ECO:0000256" key="3">
    <source>
        <dbReference type="SAM" id="MobiDB-lite"/>
    </source>
</evidence>
<dbReference type="PROSITE" id="PS51718">
    <property type="entry name" value="G_DYNAMIN_2"/>
    <property type="match status" value="1"/>
</dbReference>
<dbReference type="GO" id="GO:0008017">
    <property type="term" value="F:microtubule binding"/>
    <property type="evidence" value="ECO:0007669"/>
    <property type="project" value="TreeGrafter"/>
</dbReference>
<dbReference type="GeneID" id="36286564"/>
<dbReference type="GO" id="GO:0005525">
    <property type="term" value="F:GTP binding"/>
    <property type="evidence" value="ECO:0007669"/>
    <property type="project" value="InterPro"/>
</dbReference>
<evidence type="ECO:0000256" key="2">
    <source>
        <dbReference type="ARBA" id="ARBA00023134"/>
    </source>
</evidence>
<dbReference type="GO" id="GO:0005739">
    <property type="term" value="C:mitochondrion"/>
    <property type="evidence" value="ECO:0007669"/>
    <property type="project" value="TreeGrafter"/>
</dbReference>